<dbReference type="InterPro" id="IPR001227">
    <property type="entry name" value="Ac_transferase_dom_sf"/>
</dbReference>
<organism evidence="7 8">
    <name type="scientific">Ascobolus immersus RN42</name>
    <dbReference type="NCBI Taxonomy" id="1160509"/>
    <lineage>
        <taxon>Eukaryota</taxon>
        <taxon>Fungi</taxon>
        <taxon>Dikarya</taxon>
        <taxon>Ascomycota</taxon>
        <taxon>Pezizomycotina</taxon>
        <taxon>Pezizomycetes</taxon>
        <taxon>Pezizales</taxon>
        <taxon>Ascobolaceae</taxon>
        <taxon>Ascobolus</taxon>
    </lineage>
</organism>
<gene>
    <name evidence="7" type="ORF">BJ508DRAFT_419194</name>
</gene>
<dbReference type="AlphaFoldDB" id="A0A3N4HLR7"/>
<protein>
    <recommendedName>
        <fullName evidence="1">[acyl-carrier-protein] S-malonyltransferase</fullName>
        <ecNumber evidence="1">2.3.1.39</ecNumber>
    </recommendedName>
</protein>
<keyword evidence="8" id="KW-1185">Reference proteome</keyword>
<dbReference type="OrthoDB" id="541883at2759"/>
<dbReference type="Gene3D" id="3.30.70.250">
    <property type="entry name" value="Malonyl-CoA ACP transacylase, ACP-binding"/>
    <property type="match status" value="1"/>
</dbReference>
<dbReference type="SMART" id="SM00827">
    <property type="entry name" value="PKS_AT"/>
    <property type="match status" value="1"/>
</dbReference>
<dbReference type="InterPro" id="IPR014043">
    <property type="entry name" value="Acyl_transferase_dom"/>
</dbReference>
<evidence type="ECO:0000256" key="1">
    <source>
        <dbReference type="ARBA" id="ARBA00013258"/>
    </source>
</evidence>
<evidence type="ECO:0000313" key="8">
    <source>
        <dbReference type="Proteomes" id="UP000275078"/>
    </source>
</evidence>
<proteinExistence type="predicted"/>
<sequence length="400" mass="44382">MRGSLLHKVLRPPRPQSIHCQSRKFHSSSRRRTKVDAHPPSESKPKSALVFPGQGTQKVGMLNDLQKNFPRTVNPILEAVDATIASIDPSPYSQMSRSLTEIIREGPSRLLTETENAQPAIVTTSICILKVLQQDFGYDVSSKVDYHLGHSLGEFAALVSSGALSFRDTIKIVRQRGEIMASASRSHGEEGELGMVALITPAKRLPELIANIEELLHRGDPDEIFGCGDRCVHIANINSSTQIVLSGHIQGIQHLLKHLRKWSGQDPRAIRLNVSAPFHSMIMAPSIRVVSDALAKCDLNFPELCTVLSNVTARPYQSAEEIRQVLPKQVVETVRWYDSIKYLDEEQNVRRWINIGPGVKVGRNLIGKEVKGGMESVVSIGEDMDGKAFEEVVKKLEDWP</sequence>
<feature type="region of interest" description="Disordered" evidence="5">
    <location>
        <begin position="1"/>
        <end position="48"/>
    </location>
</feature>
<evidence type="ECO:0000256" key="4">
    <source>
        <dbReference type="ARBA" id="ARBA00048462"/>
    </source>
</evidence>
<dbReference type="PRINTS" id="PR01483">
    <property type="entry name" value="FASYNTHASE"/>
</dbReference>
<dbReference type="EC" id="2.3.1.39" evidence="1"/>
<comment type="catalytic activity">
    <reaction evidence="4">
        <text>holo-[ACP] + malonyl-CoA = malonyl-[ACP] + CoA</text>
        <dbReference type="Rhea" id="RHEA:41792"/>
        <dbReference type="Rhea" id="RHEA-COMP:9623"/>
        <dbReference type="Rhea" id="RHEA-COMP:9685"/>
        <dbReference type="ChEBI" id="CHEBI:57287"/>
        <dbReference type="ChEBI" id="CHEBI:57384"/>
        <dbReference type="ChEBI" id="CHEBI:64479"/>
        <dbReference type="ChEBI" id="CHEBI:78449"/>
        <dbReference type="EC" id="2.3.1.39"/>
    </reaction>
</comment>
<evidence type="ECO:0000256" key="3">
    <source>
        <dbReference type="ARBA" id="ARBA00023315"/>
    </source>
</evidence>
<name>A0A3N4HLR7_ASCIM</name>
<feature type="compositionally biased region" description="Basic residues" evidence="5">
    <location>
        <begin position="21"/>
        <end position="33"/>
    </location>
</feature>
<evidence type="ECO:0000313" key="7">
    <source>
        <dbReference type="EMBL" id="RPA73021.1"/>
    </source>
</evidence>
<feature type="domain" description="Malonyl-CoA:ACP transacylase (MAT)" evidence="6">
    <location>
        <begin position="50"/>
        <end position="373"/>
    </location>
</feature>
<evidence type="ECO:0000259" key="6">
    <source>
        <dbReference type="SMART" id="SM00827"/>
    </source>
</evidence>
<dbReference type="GO" id="GO:0004312">
    <property type="term" value="F:fatty acid synthase activity"/>
    <property type="evidence" value="ECO:0007669"/>
    <property type="project" value="InterPro"/>
</dbReference>
<evidence type="ECO:0000256" key="5">
    <source>
        <dbReference type="SAM" id="MobiDB-lite"/>
    </source>
</evidence>
<dbReference type="GO" id="GO:0005835">
    <property type="term" value="C:fatty acid synthase complex"/>
    <property type="evidence" value="ECO:0007669"/>
    <property type="project" value="InterPro"/>
</dbReference>
<accession>A0A3N4HLR7</accession>
<dbReference type="InterPro" id="IPR003965">
    <property type="entry name" value="Fatty_acid_synthase"/>
</dbReference>
<feature type="compositionally biased region" description="Basic and acidic residues" evidence="5">
    <location>
        <begin position="34"/>
        <end position="45"/>
    </location>
</feature>
<dbReference type="PANTHER" id="PTHR42681">
    <property type="entry name" value="MALONYL-COA-ACYL CARRIER PROTEIN TRANSACYLASE, MITOCHONDRIAL"/>
    <property type="match status" value="1"/>
</dbReference>
<dbReference type="InterPro" id="IPR050858">
    <property type="entry name" value="Mal-CoA-ACP_Trans/PKS_FabD"/>
</dbReference>
<dbReference type="Proteomes" id="UP000275078">
    <property type="component" value="Unassembled WGS sequence"/>
</dbReference>
<dbReference type="InterPro" id="IPR016036">
    <property type="entry name" value="Malonyl_transacylase_ACP-bd"/>
</dbReference>
<dbReference type="EMBL" id="ML119836">
    <property type="protein sequence ID" value="RPA73021.1"/>
    <property type="molecule type" value="Genomic_DNA"/>
</dbReference>
<dbReference type="Pfam" id="PF00698">
    <property type="entry name" value="Acyl_transf_1"/>
    <property type="match status" value="1"/>
</dbReference>
<reference evidence="7 8" key="1">
    <citation type="journal article" date="2018" name="Nat. Ecol. Evol.">
        <title>Pezizomycetes genomes reveal the molecular basis of ectomycorrhizal truffle lifestyle.</title>
        <authorList>
            <person name="Murat C."/>
            <person name="Payen T."/>
            <person name="Noel B."/>
            <person name="Kuo A."/>
            <person name="Morin E."/>
            <person name="Chen J."/>
            <person name="Kohler A."/>
            <person name="Krizsan K."/>
            <person name="Balestrini R."/>
            <person name="Da Silva C."/>
            <person name="Montanini B."/>
            <person name="Hainaut M."/>
            <person name="Levati E."/>
            <person name="Barry K.W."/>
            <person name="Belfiori B."/>
            <person name="Cichocki N."/>
            <person name="Clum A."/>
            <person name="Dockter R.B."/>
            <person name="Fauchery L."/>
            <person name="Guy J."/>
            <person name="Iotti M."/>
            <person name="Le Tacon F."/>
            <person name="Lindquist E.A."/>
            <person name="Lipzen A."/>
            <person name="Malagnac F."/>
            <person name="Mello A."/>
            <person name="Molinier V."/>
            <person name="Miyauchi S."/>
            <person name="Poulain J."/>
            <person name="Riccioni C."/>
            <person name="Rubini A."/>
            <person name="Sitrit Y."/>
            <person name="Splivallo R."/>
            <person name="Traeger S."/>
            <person name="Wang M."/>
            <person name="Zifcakova L."/>
            <person name="Wipf D."/>
            <person name="Zambonelli A."/>
            <person name="Paolocci F."/>
            <person name="Nowrousian M."/>
            <person name="Ottonello S."/>
            <person name="Baldrian P."/>
            <person name="Spatafora J.W."/>
            <person name="Henrissat B."/>
            <person name="Nagy L.G."/>
            <person name="Aury J.M."/>
            <person name="Wincker P."/>
            <person name="Grigoriev I.V."/>
            <person name="Bonfante P."/>
            <person name="Martin F.M."/>
        </authorList>
    </citation>
    <scope>NUCLEOTIDE SEQUENCE [LARGE SCALE GENOMIC DNA]</scope>
    <source>
        <strain evidence="7 8">RN42</strain>
    </source>
</reference>
<dbReference type="InterPro" id="IPR016035">
    <property type="entry name" value="Acyl_Trfase/lysoPLipase"/>
</dbReference>
<keyword evidence="2" id="KW-0808">Transferase</keyword>
<dbReference type="STRING" id="1160509.A0A3N4HLR7"/>
<keyword evidence="3" id="KW-0012">Acyltransferase</keyword>
<dbReference type="GO" id="GO:0006633">
    <property type="term" value="P:fatty acid biosynthetic process"/>
    <property type="evidence" value="ECO:0007669"/>
    <property type="project" value="InterPro"/>
</dbReference>
<dbReference type="SUPFAM" id="SSF52151">
    <property type="entry name" value="FabD/lysophospholipase-like"/>
    <property type="match status" value="1"/>
</dbReference>
<dbReference type="Gene3D" id="3.40.366.10">
    <property type="entry name" value="Malonyl-Coenzyme A Acyl Carrier Protein, domain 2"/>
    <property type="match status" value="1"/>
</dbReference>
<dbReference type="GO" id="GO:0005739">
    <property type="term" value="C:mitochondrion"/>
    <property type="evidence" value="ECO:0007669"/>
    <property type="project" value="TreeGrafter"/>
</dbReference>
<dbReference type="SUPFAM" id="SSF55048">
    <property type="entry name" value="Probable ACP-binding domain of malonyl-CoA ACP transacylase"/>
    <property type="match status" value="1"/>
</dbReference>
<evidence type="ECO:0000256" key="2">
    <source>
        <dbReference type="ARBA" id="ARBA00022679"/>
    </source>
</evidence>
<dbReference type="PANTHER" id="PTHR42681:SF1">
    <property type="entry name" value="MALONYL-COA-ACYL CARRIER PROTEIN TRANSACYLASE, MITOCHONDRIAL"/>
    <property type="match status" value="1"/>
</dbReference>
<dbReference type="GO" id="GO:0004314">
    <property type="term" value="F:[acyl-carrier-protein] S-malonyltransferase activity"/>
    <property type="evidence" value="ECO:0007669"/>
    <property type="project" value="UniProtKB-EC"/>
</dbReference>